<keyword evidence="2" id="KW-1185">Reference proteome</keyword>
<organism evidence="1 2">
    <name type="scientific">Pseudomonas typographi</name>
    <dbReference type="NCBI Taxonomy" id="2715964"/>
    <lineage>
        <taxon>Bacteria</taxon>
        <taxon>Pseudomonadati</taxon>
        <taxon>Pseudomonadota</taxon>
        <taxon>Gammaproteobacteria</taxon>
        <taxon>Pseudomonadales</taxon>
        <taxon>Pseudomonadaceae</taxon>
        <taxon>Pseudomonas</taxon>
    </lineage>
</organism>
<dbReference type="Pfam" id="PF02090">
    <property type="entry name" value="SPAM"/>
    <property type="match status" value="1"/>
</dbReference>
<dbReference type="Proteomes" id="UP000805841">
    <property type="component" value="Unassembled WGS sequence"/>
</dbReference>
<dbReference type="InterPro" id="IPR002954">
    <property type="entry name" value="Salm_SPAgM"/>
</dbReference>
<reference evidence="1 2" key="1">
    <citation type="journal article" date="2020" name="Insects">
        <title>Bacteria Belonging to Pseudomonas typographi sp. nov. from the Bark Beetle Ips typographus Have Genomic Potential to Aid in the Host Ecology.</title>
        <authorList>
            <person name="Peral-Aranega E."/>
            <person name="Saati-Santamaria Z."/>
            <person name="Kolarik M."/>
            <person name="Rivas R."/>
            <person name="Garcia-Fraile P."/>
        </authorList>
    </citation>
    <scope>NUCLEOTIDE SEQUENCE [LARGE SCALE GENOMIC DNA]</scope>
    <source>
        <strain evidence="1 2">CA3A</strain>
    </source>
</reference>
<comment type="caution">
    <text evidence="1">The sequence shown here is derived from an EMBL/GenBank/DDBJ whole genome shotgun (WGS) entry which is preliminary data.</text>
</comment>
<proteinExistence type="predicted"/>
<dbReference type="EMBL" id="JAAOCA010000014">
    <property type="protein sequence ID" value="MBD1599534.1"/>
    <property type="molecule type" value="Genomic_DNA"/>
</dbReference>
<evidence type="ECO:0000313" key="1">
    <source>
        <dbReference type="EMBL" id="MBD1599534.1"/>
    </source>
</evidence>
<evidence type="ECO:0000313" key="2">
    <source>
        <dbReference type="Proteomes" id="UP000805841"/>
    </source>
</evidence>
<accession>A0ABR7Z2A1</accession>
<sequence length="151" mass="17474">MKSFNDVGRLMRLGSERLRGAERALRDTYRQLAPLDEELQALQAQAEGLQSMLASGGLQGITLDQGQLFAALRQQAVIRRRIDLLAIDRARAEQERSHALAMLAQQQRERQRLHSKQEKYRVIEGRLRQRLRARQGRLEEIETEDLIMSTR</sequence>
<protein>
    <submittedName>
        <fullName evidence="1">Type III secretion protein</fullName>
    </submittedName>
</protein>
<dbReference type="RefSeq" id="WP_190421035.1">
    <property type="nucleotide sequence ID" value="NZ_JAAOCA010000014.1"/>
</dbReference>
<gene>
    <name evidence="1" type="ORF">HAQ05_12570</name>
</gene>
<name>A0ABR7Z2A1_9PSED</name>